<keyword evidence="5" id="KW-0862">Zinc</keyword>
<dbReference type="EMBL" id="CAJRST010003335">
    <property type="protein sequence ID" value="CAG5867496.1"/>
    <property type="molecule type" value="Genomic_DNA"/>
</dbReference>
<feature type="domain" description="C2H2-type" evidence="10">
    <location>
        <begin position="278"/>
        <end position="305"/>
    </location>
</feature>
<keyword evidence="7" id="KW-0539">Nucleus</keyword>
<feature type="domain" description="C2H2-type" evidence="10">
    <location>
        <begin position="402"/>
        <end position="429"/>
    </location>
</feature>
<dbReference type="GO" id="GO:0008270">
    <property type="term" value="F:zinc ion binding"/>
    <property type="evidence" value="ECO:0007669"/>
    <property type="project" value="UniProtKB-KW"/>
</dbReference>
<dbReference type="FunFam" id="3.30.160.60:FF:002254">
    <property type="entry name" value="Zinc finger protein 540"/>
    <property type="match status" value="1"/>
</dbReference>
<dbReference type="PROSITE" id="PS50157">
    <property type="entry name" value="ZINC_FINGER_C2H2_2"/>
    <property type="match status" value="11"/>
</dbReference>
<feature type="domain" description="C2H2-type" evidence="10">
    <location>
        <begin position="570"/>
        <end position="597"/>
    </location>
</feature>
<gene>
    <name evidence="11" type="ORF">MMEN_LOCUS4283</name>
</gene>
<dbReference type="SUPFAM" id="SSF57667">
    <property type="entry name" value="beta-beta-alpha zinc fingers"/>
    <property type="match status" value="6"/>
</dbReference>
<feature type="region of interest" description="Disordered" evidence="9">
    <location>
        <begin position="209"/>
        <end position="273"/>
    </location>
</feature>
<dbReference type="PANTHER" id="PTHR24379:SF116">
    <property type="entry name" value="ZINC FINGER PROTEIN 11"/>
    <property type="match status" value="1"/>
</dbReference>
<keyword evidence="4 8" id="KW-0863">Zinc-finger</keyword>
<feature type="domain" description="C2H2-type" evidence="10">
    <location>
        <begin position="486"/>
        <end position="513"/>
    </location>
</feature>
<name>A0A8S4AP79_9TELE</name>
<reference evidence="11" key="1">
    <citation type="submission" date="2021-05" db="EMBL/GenBank/DDBJ databases">
        <authorList>
            <person name="Tigano A."/>
        </authorList>
    </citation>
    <scope>NUCLEOTIDE SEQUENCE</scope>
</reference>
<dbReference type="PROSITE" id="PS00028">
    <property type="entry name" value="ZINC_FINGER_C2H2_1"/>
    <property type="match status" value="11"/>
</dbReference>
<evidence type="ECO:0000256" key="8">
    <source>
        <dbReference type="PROSITE-ProRule" id="PRU00042"/>
    </source>
</evidence>
<evidence type="ECO:0000256" key="3">
    <source>
        <dbReference type="ARBA" id="ARBA00022737"/>
    </source>
</evidence>
<feature type="region of interest" description="Disordered" evidence="9">
    <location>
        <begin position="668"/>
        <end position="714"/>
    </location>
</feature>
<dbReference type="Proteomes" id="UP000677803">
    <property type="component" value="Unassembled WGS sequence"/>
</dbReference>
<proteinExistence type="predicted"/>
<evidence type="ECO:0000256" key="6">
    <source>
        <dbReference type="ARBA" id="ARBA00023125"/>
    </source>
</evidence>
<dbReference type="Pfam" id="PF13912">
    <property type="entry name" value="zf-C2H2_6"/>
    <property type="match status" value="2"/>
</dbReference>
<evidence type="ECO:0000256" key="2">
    <source>
        <dbReference type="ARBA" id="ARBA00022723"/>
    </source>
</evidence>
<feature type="domain" description="C2H2-type" evidence="10">
    <location>
        <begin position="654"/>
        <end position="681"/>
    </location>
</feature>
<dbReference type="InterPro" id="IPR013087">
    <property type="entry name" value="Znf_C2H2_type"/>
</dbReference>
<sequence length="714" mass="79427">MILECSLNEILKAAVSDILNSVDRTLSEYQGTMQIIESENEDLKRLLLSQKSTESASGEISQPCEQDTTDGFSAPECADHPTESTLGLFKVSICSNDNKGSRTRSNGKVRESVPSASFFLQADQTEHPNASLFVVKAEPDLESEAVDLSQPSLLLKMMVNPIKNESSEVSCSGQDAHAHATAFPSSEQDLKGGDVEYTRASAGCLQDGHFIKEEEENTELPHKKSNSLPERELNHEGRSFGEPGVDPEGLSRQDEQREEMPSKENQPPATAADELVVLQCPACPKTFRRETSLNSHKKTHKTKNAHATAFPSTERDLRGGGVKLTVASDSCVQDGRFTKENTALPHKEMNSLPVRELRHKLRSFGGPGVDPEGLSRQNEQREEAPSKENQPPAGAAGELVVLQCPACPKTFKRETSLDAHKKTHKTKKVHGCNLCGKWFGRADALRSHQYTHTGERPYSCDVCSKAFTHRNLLRNHRRLHTGERPYCCSYCGKRFNEHNRHKIHLRIHTGERPYVCRQCGKAFTNSSSLRMHTRIHTGEKPYACAQCGKRFNCGGDLKTHSRVHTGERPYSCKLCQKTFSQSGHLSVHMRVHTGERPYGCGQCERRFTMASSLKVHQKVHMEEKEFGCSHCDKTFRRAAHLKRHEVVHTKAGGFPCGQCEKTYMDRSSLKSHLKKHAGQEQQAQSKGKTSKAQGRKAKQGSGRQALSGDRKAGK</sequence>
<feature type="domain" description="C2H2-type" evidence="10">
    <location>
        <begin position="430"/>
        <end position="457"/>
    </location>
</feature>
<evidence type="ECO:0000256" key="7">
    <source>
        <dbReference type="ARBA" id="ARBA00023242"/>
    </source>
</evidence>
<keyword evidence="12" id="KW-1185">Reference proteome</keyword>
<comment type="subcellular location">
    <subcellularLocation>
        <location evidence="1">Nucleus</location>
    </subcellularLocation>
</comment>
<dbReference type="GO" id="GO:0005634">
    <property type="term" value="C:nucleus"/>
    <property type="evidence" value="ECO:0007669"/>
    <property type="project" value="UniProtKB-SubCell"/>
</dbReference>
<dbReference type="GO" id="GO:0003677">
    <property type="term" value="F:DNA binding"/>
    <property type="evidence" value="ECO:0007669"/>
    <property type="project" value="UniProtKB-KW"/>
</dbReference>
<dbReference type="OrthoDB" id="6591996at2759"/>
<accession>A0A8S4AP79</accession>
<feature type="domain" description="C2H2-type" evidence="10">
    <location>
        <begin position="514"/>
        <end position="541"/>
    </location>
</feature>
<evidence type="ECO:0000256" key="5">
    <source>
        <dbReference type="ARBA" id="ARBA00022833"/>
    </source>
</evidence>
<dbReference type="GO" id="GO:0000122">
    <property type="term" value="P:negative regulation of transcription by RNA polymerase II"/>
    <property type="evidence" value="ECO:0007669"/>
    <property type="project" value="UniProtKB-ARBA"/>
</dbReference>
<evidence type="ECO:0000313" key="11">
    <source>
        <dbReference type="EMBL" id="CAG5867496.1"/>
    </source>
</evidence>
<dbReference type="Gene3D" id="3.30.160.60">
    <property type="entry name" value="Classic Zinc Finger"/>
    <property type="match status" value="9"/>
</dbReference>
<evidence type="ECO:0000256" key="4">
    <source>
        <dbReference type="ARBA" id="ARBA00022771"/>
    </source>
</evidence>
<keyword evidence="6" id="KW-0238">DNA-binding</keyword>
<feature type="compositionally biased region" description="Polar residues" evidence="9">
    <location>
        <begin position="679"/>
        <end position="692"/>
    </location>
</feature>
<evidence type="ECO:0000259" key="10">
    <source>
        <dbReference type="PROSITE" id="PS50157"/>
    </source>
</evidence>
<dbReference type="FunFam" id="3.30.160.60:FF:002493">
    <property type="entry name" value="Zinc finger protein"/>
    <property type="match status" value="1"/>
</dbReference>
<feature type="domain" description="C2H2-type" evidence="10">
    <location>
        <begin position="542"/>
        <end position="569"/>
    </location>
</feature>
<feature type="domain" description="C2H2-type" evidence="10">
    <location>
        <begin position="598"/>
        <end position="625"/>
    </location>
</feature>
<evidence type="ECO:0000313" key="12">
    <source>
        <dbReference type="Proteomes" id="UP000677803"/>
    </source>
</evidence>
<dbReference type="FunFam" id="3.30.160.60:FF:000100">
    <property type="entry name" value="Zinc finger 45-like"/>
    <property type="match status" value="1"/>
</dbReference>
<organism evidence="11 12">
    <name type="scientific">Menidia menidia</name>
    <name type="common">Atlantic silverside</name>
    <dbReference type="NCBI Taxonomy" id="238744"/>
    <lineage>
        <taxon>Eukaryota</taxon>
        <taxon>Metazoa</taxon>
        <taxon>Chordata</taxon>
        <taxon>Craniata</taxon>
        <taxon>Vertebrata</taxon>
        <taxon>Euteleostomi</taxon>
        <taxon>Actinopterygii</taxon>
        <taxon>Neopterygii</taxon>
        <taxon>Teleostei</taxon>
        <taxon>Neoteleostei</taxon>
        <taxon>Acanthomorphata</taxon>
        <taxon>Ovalentaria</taxon>
        <taxon>Atherinomorphae</taxon>
        <taxon>Atheriniformes</taxon>
        <taxon>Atherinopsidae</taxon>
        <taxon>Menidiinae</taxon>
        <taxon>Menidia</taxon>
    </lineage>
</organism>
<dbReference type="FunFam" id="3.30.160.60:FF:000912">
    <property type="entry name" value="Zinc finger protein 660"/>
    <property type="match status" value="1"/>
</dbReference>
<feature type="compositionally biased region" description="Basic and acidic residues" evidence="9">
    <location>
        <begin position="249"/>
        <end position="262"/>
    </location>
</feature>
<dbReference type="FunFam" id="3.30.160.60:FF:002343">
    <property type="entry name" value="Zinc finger protein 33A"/>
    <property type="match status" value="1"/>
</dbReference>
<dbReference type="AlphaFoldDB" id="A0A8S4AP79"/>
<dbReference type="FunFam" id="3.30.160.60:FF:001465">
    <property type="entry name" value="Zinc finger protein 560"/>
    <property type="match status" value="1"/>
</dbReference>
<feature type="compositionally biased region" description="Basic and acidic residues" evidence="9">
    <location>
        <begin position="229"/>
        <end position="239"/>
    </location>
</feature>
<comment type="caution">
    <text evidence="11">The sequence shown here is derived from an EMBL/GenBank/DDBJ whole genome shotgun (WGS) entry which is preliminary data.</text>
</comment>
<feature type="domain" description="C2H2-type" evidence="10">
    <location>
        <begin position="626"/>
        <end position="649"/>
    </location>
</feature>
<dbReference type="FunFam" id="3.30.160.60:FF:000557">
    <property type="entry name" value="zinc finger and SCAN domain-containing protein 29"/>
    <property type="match status" value="1"/>
</dbReference>
<feature type="region of interest" description="Disordered" evidence="9">
    <location>
        <begin position="362"/>
        <end position="394"/>
    </location>
</feature>
<evidence type="ECO:0000256" key="9">
    <source>
        <dbReference type="SAM" id="MobiDB-lite"/>
    </source>
</evidence>
<feature type="domain" description="C2H2-type" evidence="10">
    <location>
        <begin position="458"/>
        <end position="485"/>
    </location>
</feature>
<protein>
    <submittedName>
        <fullName evidence="11">(Atlantic silverside) hypothetical protein</fullName>
    </submittedName>
</protein>
<evidence type="ECO:0000256" key="1">
    <source>
        <dbReference type="ARBA" id="ARBA00004123"/>
    </source>
</evidence>
<keyword evidence="3" id="KW-0677">Repeat</keyword>
<dbReference type="InterPro" id="IPR036236">
    <property type="entry name" value="Znf_C2H2_sf"/>
</dbReference>
<dbReference type="Pfam" id="PF00096">
    <property type="entry name" value="zf-C2H2"/>
    <property type="match status" value="7"/>
</dbReference>
<dbReference type="PANTHER" id="PTHR24379">
    <property type="entry name" value="KRAB AND ZINC FINGER DOMAIN-CONTAINING"/>
    <property type="match status" value="1"/>
</dbReference>
<keyword evidence="2" id="KW-0479">Metal-binding</keyword>
<dbReference type="SMART" id="SM00355">
    <property type="entry name" value="ZnF_C2H2"/>
    <property type="match status" value="11"/>
</dbReference>